<dbReference type="AlphaFoldDB" id="K1T8E0"/>
<dbReference type="InterPro" id="IPR007693">
    <property type="entry name" value="DNA_helicase_DnaB-like_N"/>
</dbReference>
<dbReference type="PANTHER" id="PTHR30153">
    <property type="entry name" value="REPLICATIVE DNA HELICASE DNAB"/>
    <property type="match status" value="1"/>
</dbReference>
<evidence type="ECO:0000256" key="3">
    <source>
        <dbReference type="ARBA" id="ARBA00022741"/>
    </source>
</evidence>
<evidence type="ECO:0000256" key="9">
    <source>
        <dbReference type="ARBA" id="ARBA00044969"/>
    </source>
</evidence>
<evidence type="ECO:0000259" key="11">
    <source>
        <dbReference type="PROSITE" id="PS51199"/>
    </source>
</evidence>
<name>K1T8E0_9ZZZZ</name>
<protein>
    <recommendedName>
        <fullName evidence="9">DNA 5'-3' helicase</fullName>
        <ecNumber evidence="9">5.6.2.3</ecNumber>
    </recommendedName>
</protein>
<sequence length="200" mass="22078">LGSKIDPLIVLEELKKNEVYNDADGKNYLAQLAQAVPSTANVMNYAKIVKEKFTLRELMNVSHDVLHQCSEQSENAETILDSAEQRIYNIRQGKTTDGPTKLGDIVINDVIPNVTLLSTPEGKDRKGIPTGFSVLDKYMTGLNKSDLILIGARPAMGKTSFALNIARNAAVTSRKKVLFFSLEMSKEQLAQRILATEARI</sequence>
<dbReference type="PROSITE" id="PS51199">
    <property type="entry name" value="SF4_HELICASE"/>
    <property type="match status" value="1"/>
</dbReference>
<evidence type="ECO:0000256" key="5">
    <source>
        <dbReference type="ARBA" id="ARBA00022806"/>
    </source>
</evidence>
<feature type="domain" description="SF4 helicase" evidence="11">
    <location>
        <begin position="121"/>
        <end position="200"/>
    </location>
</feature>
<dbReference type="SUPFAM" id="SSF48024">
    <property type="entry name" value="N-terminal domain of DnaB helicase"/>
    <property type="match status" value="1"/>
</dbReference>
<evidence type="ECO:0000256" key="6">
    <source>
        <dbReference type="ARBA" id="ARBA00022840"/>
    </source>
</evidence>
<dbReference type="SUPFAM" id="SSF52540">
    <property type="entry name" value="P-loop containing nucleoside triphosphate hydrolases"/>
    <property type="match status" value="1"/>
</dbReference>
<feature type="non-terminal residue" evidence="12">
    <location>
        <position position="1"/>
    </location>
</feature>
<keyword evidence="8" id="KW-0413">Isomerase</keyword>
<dbReference type="InterPro" id="IPR036185">
    <property type="entry name" value="DNA_heli_DnaB-like_N_sf"/>
</dbReference>
<dbReference type="InterPro" id="IPR027417">
    <property type="entry name" value="P-loop_NTPase"/>
</dbReference>
<dbReference type="Pfam" id="PF00772">
    <property type="entry name" value="DnaB"/>
    <property type="match status" value="1"/>
</dbReference>
<proteinExistence type="inferred from homology"/>
<evidence type="ECO:0000256" key="10">
    <source>
        <dbReference type="ARBA" id="ARBA00048954"/>
    </source>
</evidence>
<keyword evidence="2" id="KW-0235">DNA replication</keyword>
<dbReference type="GO" id="GO:0043139">
    <property type="term" value="F:5'-3' DNA helicase activity"/>
    <property type="evidence" value="ECO:0007669"/>
    <property type="project" value="UniProtKB-EC"/>
</dbReference>
<dbReference type="PANTHER" id="PTHR30153:SF2">
    <property type="entry name" value="REPLICATIVE DNA HELICASE"/>
    <property type="match status" value="1"/>
</dbReference>
<keyword evidence="4" id="KW-0378">Hydrolase</keyword>
<dbReference type="Gene3D" id="1.10.860.10">
    <property type="entry name" value="DNAb Helicase, Chain A"/>
    <property type="match status" value="1"/>
</dbReference>
<dbReference type="GO" id="GO:0006260">
    <property type="term" value="P:DNA replication"/>
    <property type="evidence" value="ECO:0007669"/>
    <property type="project" value="UniProtKB-KW"/>
</dbReference>
<evidence type="ECO:0000256" key="7">
    <source>
        <dbReference type="ARBA" id="ARBA00023125"/>
    </source>
</evidence>
<keyword evidence="3" id="KW-0547">Nucleotide-binding</keyword>
<organism evidence="12">
    <name type="scientific">human gut metagenome</name>
    <dbReference type="NCBI Taxonomy" id="408170"/>
    <lineage>
        <taxon>unclassified sequences</taxon>
        <taxon>metagenomes</taxon>
        <taxon>organismal metagenomes</taxon>
    </lineage>
</organism>
<dbReference type="EC" id="5.6.2.3" evidence="9"/>
<dbReference type="EMBL" id="AJWY01005506">
    <property type="protein sequence ID" value="EKC69432.1"/>
    <property type="molecule type" value="Genomic_DNA"/>
</dbReference>
<evidence type="ECO:0000256" key="8">
    <source>
        <dbReference type="ARBA" id="ARBA00023235"/>
    </source>
</evidence>
<evidence type="ECO:0000256" key="2">
    <source>
        <dbReference type="ARBA" id="ARBA00022705"/>
    </source>
</evidence>
<dbReference type="GO" id="GO:0016787">
    <property type="term" value="F:hydrolase activity"/>
    <property type="evidence" value="ECO:0007669"/>
    <property type="project" value="UniProtKB-KW"/>
</dbReference>
<dbReference type="GO" id="GO:0005524">
    <property type="term" value="F:ATP binding"/>
    <property type="evidence" value="ECO:0007669"/>
    <property type="project" value="UniProtKB-KW"/>
</dbReference>
<dbReference type="GO" id="GO:0003677">
    <property type="term" value="F:DNA binding"/>
    <property type="evidence" value="ECO:0007669"/>
    <property type="project" value="UniProtKB-KW"/>
</dbReference>
<comment type="caution">
    <text evidence="12">The sequence shown here is derived from an EMBL/GenBank/DDBJ whole genome shotgun (WGS) entry which is preliminary data.</text>
</comment>
<dbReference type="InterPro" id="IPR016136">
    <property type="entry name" value="DNA_helicase_N/primase_C"/>
</dbReference>
<dbReference type="Gene3D" id="3.40.50.300">
    <property type="entry name" value="P-loop containing nucleotide triphosphate hydrolases"/>
    <property type="match status" value="1"/>
</dbReference>
<keyword evidence="6" id="KW-0067">ATP-binding</keyword>
<gene>
    <name evidence="12" type="ORF">LEA_08296</name>
</gene>
<comment type="catalytic activity">
    <reaction evidence="10">
        <text>ATP + H2O = ADP + phosphate + H(+)</text>
        <dbReference type="Rhea" id="RHEA:13065"/>
        <dbReference type="ChEBI" id="CHEBI:15377"/>
        <dbReference type="ChEBI" id="CHEBI:15378"/>
        <dbReference type="ChEBI" id="CHEBI:30616"/>
        <dbReference type="ChEBI" id="CHEBI:43474"/>
        <dbReference type="ChEBI" id="CHEBI:456216"/>
        <dbReference type="EC" id="5.6.2.3"/>
    </reaction>
</comment>
<evidence type="ECO:0000256" key="4">
    <source>
        <dbReference type="ARBA" id="ARBA00022801"/>
    </source>
</evidence>
<feature type="non-terminal residue" evidence="12">
    <location>
        <position position="200"/>
    </location>
</feature>
<keyword evidence="5 12" id="KW-0347">Helicase</keyword>
<dbReference type="GO" id="GO:0005829">
    <property type="term" value="C:cytosol"/>
    <property type="evidence" value="ECO:0007669"/>
    <property type="project" value="TreeGrafter"/>
</dbReference>
<dbReference type="InterPro" id="IPR007694">
    <property type="entry name" value="DNA_helicase_DnaB-like_C"/>
</dbReference>
<evidence type="ECO:0000313" key="12">
    <source>
        <dbReference type="EMBL" id="EKC69432.1"/>
    </source>
</evidence>
<accession>K1T8E0</accession>
<reference evidence="12" key="1">
    <citation type="journal article" date="2013" name="Environ. Microbiol.">
        <title>Microbiota from the distal guts of lean and obese adolescents exhibit partial functional redundancy besides clear differences in community structure.</title>
        <authorList>
            <person name="Ferrer M."/>
            <person name="Ruiz A."/>
            <person name="Lanza F."/>
            <person name="Haange S.B."/>
            <person name="Oberbach A."/>
            <person name="Till H."/>
            <person name="Bargiela R."/>
            <person name="Campoy C."/>
            <person name="Segura M.T."/>
            <person name="Richter M."/>
            <person name="von Bergen M."/>
            <person name="Seifert J."/>
            <person name="Suarez A."/>
        </authorList>
    </citation>
    <scope>NUCLEOTIDE SEQUENCE</scope>
</reference>
<evidence type="ECO:0000256" key="1">
    <source>
        <dbReference type="ARBA" id="ARBA00008428"/>
    </source>
</evidence>
<dbReference type="Pfam" id="PF03796">
    <property type="entry name" value="DnaB_C"/>
    <property type="match status" value="1"/>
</dbReference>
<comment type="similarity">
    <text evidence="1">Belongs to the helicase family. DnaB subfamily.</text>
</comment>
<keyword evidence="7" id="KW-0238">DNA-binding</keyword>